<dbReference type="InterPro" id="IPR058245">
    <property type="entry name" value="NreC/VraR/RcsB-like_REC"/>
</dbReference>
<dbReference type="RefSeq" id="WP_164678169.1">
    <property type="nucleotide sequence ID" value="NZ_CP049057.1"/>
</dbReference>
<dbReference type="EMBL" id="CP049057">
    <property type="protein sequence ID" value="QIE58171.1"/>
    <property type="molecule type" value="Genomic_DNA"/>
</dbReference>
<dbReference type="PANTHER" id="PTHR43214:SF43">
    <property type="entry name" value="TWO-COMPONENT RESPONSE REGULATOR"/>
    <property type="match status" value="1"/>
</dbReference>
<proteinExistence type="predicted"/>
<dbReference type="Proteomes" id="UP000505306">
    <property type="component" value="Chromosome"/>
</dbReference>
<feature type="modified residue" description="4-aspartylphosphate" evidence="3">
    <location>
        <position position="57"/>
    </location>
</feature>
<dbReference type="SUPFAM" id="SSF52172">
    <property type="entry name" value="CheY-like"/>
    <property type="match status" value="1"/>
</dbReference>
<dbReference type="GO" id="GO:0000160">
    <property type="term" value="P:phosphorelay signal transduction system"/>
    <property type="evidence" value="ECO:0007669"/>
    <property type="project" value="InterPro"/>
</dbReference>
<dbReference type="CDD" id="cd17535">
    <property type="entry name" value="REC_NarL-like"/>
    <property type="match status" value="1"/>
</dbReference>
<evidence type="ECO:0000313" key="7">
    <source>
        <dbReference type="Proteomes" id="UP000505306"/>
    </source>
</evidence>
<dbReference type="PRINTS" id="PR00038">
    <property type="entry name" value="HTHLUXR"/>
</dbReference>
<dbReference type="CDD" id="cd06170">
    <property type="entry name" value="LuxR_C_like"/>
    <property type="match status" value="1"/>
</dbReference>
<dbReference type="Pfam" id="PF00072">
    <property type="entry name" value="Response_reg"/>
    <property type="match status" value="1"/>
</dbReference>
<reference evidence="6 7" key="1">
    <citation type="submission" date="2020-02" db="EMBL/GenBank/DDBJ databases">
        <title>Complete genome sequence of Flavobacteriaceae bacterium.</title>
        <authorList>
            <person name="Kim S.-J."/>
            <person name="Kim Y.-S."/>
            <person name="Kim K.-H."/>
        </authorList>
    </citation>
    <scope>NUCLEOTIDE SEQUENCE [LARGE SCALE GENOMIC DNA]</scope>
    <source>
        <strain evidence="6 7">RR4-40</strain>
    </source>
</reference>
<feature type="domain" description="HTH luxR-type" evidence="4">
    <location>
        <begin position="142"/>
        <end position="207"/>
    </location>
</feature>
<evidence type="ECO:0000259" key="5">
    <source>
        <dbReference type="PROSITE" id="PS50110"/>
    </source>
</evidence>
<dbReference type="InterPro" id="IPR039420">
    <property type="entry name" value="WalR-like"/>
</dbReference>
<dbReference type="PROSITE" id="PS50043">
    <property type="entry name" value="HTH_LUXR_2"/>
    <property type="match status" value="1"/>
</dbReference>
<accession>A0A6G6GKF5</accession>
<keyword evidence="7" id="KW-1185">Reference proteome</keyword>
<sequence>MKNSVVVVDDHTLLLQAIGGLVSDFDDFEVLYLCKNGQELLEKFKNPKNIPDIVLMDINMPVLNGIETTQYISEKYPDVHVLALSVEENEETILKMLRAGAKGYLMKDTKSSVLKEALKQVMSKGYFHTNTVSKLLVNSLHKNPDDIQLKEREKEFLQYACSEMTYKEIADKMFLSPKTVEGYRDSIYEKLNIRNRIGLVLFAIRNNLFTP</sequence>
<dbReference type="AlphaFoldDB" id="A0A6G6GKF5"/>
<dbReference type="Gene3D" id="3.40.50.2300">
    <property type="match status" value="1"/>
</dbReference>
<gene>
    <name evidence="6" type="ORF">G5B37_00905</name>
</gene>
<dbReference type="PANTHER" id="PTHR43214">
    <property type="entry name" value="TWO-COMPONENT RESPONSE REGULATOR"/>
    <property type="match status" value="1"/>
</dbReference>
<keyword evidence="2" id="KW-0238">DNA-binding</keyword>
<evidence type="ECO:0000259" key="4">
    <source>
        <dbReference type="PROSITE" id="PS50043"/>
    </source>
</evidence>
<name>A0A6G6GKF5_9FLAO</name>
<dbReference type="InterPro" id="IPR011006">
    <property type="entry name" value="CheY-like_superfamily"/>
</dbReference>
<dbReference type="InterPro" id="IPR000792">
    <property type="entry name" value="Tscrpt_reg_LuxR_C"/>
</dbReference>
<evidence type="ECO:0000256" key="1">
    <source>
        <dbReference type="ARBA" id="ARBA00022553"/>
    </source>
</evidence>
<dbReference type="PROSITE" id="PS50110">
    <property type="entry name" value="RESPONSE_REGULATORY"/>
    <property type="match status" value="1"/>
</dbReference>
<dbReference type="InterPro" id="IPR016032">
    <property type="entry name" value="Sig_transdc_resp-reg_C-effctor"/>
</dbReference>
<dbReference type="SUPFAM" id="SSF46894">
    <property type="entry name" value="C-terminal effector domain of the bipartite response regulators"/>
    <property type="match status" value="1"/>
</dbReference>
<dbReference type="KEGG" id="mgel:G5B37_00905"/>
<evidence type="ECO:0000256" key="3">
    <source>
        <dbReference type="PROSITE-ProRule" id="PRU00169"/>
    </source>
</evidence>
<dbReference type="GO" id="GO:0006355">
    <property type="term" value="P:regulation of DNA-templated transcription"/>
    <property type="evidence" value="ECO:0007669"/>
    <property type="project" value="InterPro"/>
</dbReference>
<dbReference type="SMART" id="SM00448">
    <property type="entry name" value="REC"/>
    <property type="match status" value="1"/>
</dbReference>
<keyword evidence="1 3" id="KW-0597">Phosphoprotein</keyword>
<protein>
    <submittedName>
        <fullName evidence="6">Response regulator transcription factor</fullName>
    </submittedName>
</protein>
<dbReference type="GO" id="GO:0003677">
    <property type="term" value="F:DNA binding"/>
    <property type="evidence" value="ECO:0007669"/>
    <property type="project" value="UniProtKB-KW"/>
</dbReference>
<evidence type="ECO:0000256" key="2">
    <source>
        <dbReference type="ARBA" id="ARBA00023125"/>
    </source>
</evidence>
<evidence type="ECO:0000313" key="6">
    <source>
        <dbReference type="EMBL" id="QIE58171.1"/>
    </source>
</evidence>
<dbReference type="SMART" id="SM00421">
    <property type="entry name" value="HTH_LUXR"/>
    <property type="match status" value="1"/>
</dbReference>
<dbReference type="InterPro" id="IPR001789">
    <property type="entry name" value="Sig_transdc_resp-reg_receiver"/>
</dbReference>
<feature type="domain" description="Response regulatory" evidence="5">
    <location>
        <begin position="4"/>
        <end position="122"/>
    </location>
</feature>
<dbReference type="Pfam" id="PF00196">
    <property type="entry name" value="GerE"/>
    <property type="match status" value="1"/>
</dbReference>
<organism evidence="6 7">
    <name type="scientific">Rasiella rasia</name>
    <dbReference type="NCBI Taxonomy" id="2744027"/>
    <lineage>
        <taxon>Bacteria</taxon>
        <taxon>Pseudomonadati</taxon>
        <taxon>Bacteroidota</taxon>
        <taxon>Flavobacteriia</taxon>
        <taxon>Flavobacteriales</taxon>
        <taxon>Flavobacteriaceae</taxon>
        <taxon>Rasiella</taxon>
    </lineage>
</organism>